<protein>
    <submittedName>
        <fullName evidence="2">Uncharacterized protein</fullName>
    </submittedName>
</protein>
<dbReference type="InterPro" id="IPR019734">
    <property type="entry name" value="TPR_rpt"/>
</dbReference>
<evidence type="ECO:0000256" key="1">
    <source>
        <dbReference type="PROSITE-ProRule" id="PRU00339"/>
    </source>
</evidence>
<dbReference type="STRING" id="1192034.CAP_7084"/>
<dbReference type="Proteomes" id="UP000019678">
    <property type="component" value="Unassembled WGS sequence"/>
</dbReference>
<feature type="repeat" description="TPR" evidence="1">
    <location>
        <begin position="42"/>
        <end position="75"/>
    </location>
</feature>
<dbReference type="Gene3D" id="1.25.40.10">
    <property type="entry name" value="Tetratricopeptide repeat domain"/>
    <property type="match status" value="1"/>
</dbReference>
<dbReference type="EMBL" id="ASRX01000060">
    <property type="protein sequence ID" value="EYF02462.1"/>
    <property type="molecule type" value="Genomic_DNA"/>
</dbReference>
<dbReference type="SUPFAM" id="SSF48452">
    <property type="entry name" value="TPR-like"/>
    <property type="match status" value="1"/>
</dbReference>
<dbReference type="eggNOG" id="ENOG5034681">
    <property type="taxonomic scope" value="Bacteria"/>
</dbReference>
<keyword evidence="1" id="KW-0802">TPR repeat</keyword>
<proteinExistence type="predicted"/>
<dbReference type="RefSeq" id="WP_044247462.1">
    <property type="nucleotide sequence ID" value="NZ_ASRX01000060.1"/>
</dbReference>
<gene>
    <name evidence="2" type="ORF">CAP_7084</name>
</gene>
<reference evidence="2 3" key="1">
    <citation type="submission" date="2013-05" db="EMBL/GenBank/DDBJ databases">
        <title>Genome assembly of Chondromyces apiculatus DSM 436.</title>
        <authorList>
            <person name="Sharma G."/>
            <person name="Khatri I."/>
            <person name="Kaur C."/>
            <person name="Mayilraj S."/>
            <person name="Subramanian S."/>
        </authorList>
    </citation>
    <scope>NUCLEOTIDE SEQUENCE [LARGE SCALE GENOMIC DNA]</scope>
    <source>
        <strain evidence="2 3">DSM 436</strain>
    </source>
</reference>
<accession>A0A017T0D6</accession>
<dbReference type="PROSITE" id="PS50005">
    <property type="entry name" value="TPR"/>
    <property type="match status" value="1"/>
</dbReference>
<dbReference type="SMART" id="SM00028">
    <property type="entry name" value="TPR"/>
    <property type="match status" value="2"/>
</dbReference>
<keyword evidence="3" id="KW-1185">Reference proteome</keyword>
<evidence type="ECO:0000313" key="2">
    <source>
        <dbReference type="EMBL" id="EYF02462.1"/>
    </source>
</evidence>
<evidence type="ECO:0000313" key="3">
    <source>
        <dbReference type="Proteomes" id="UP000019678"/>
    </source>
</evidence>
<dbReference type="AlphaFoldDB" id="A0A017T0D6"/>
<organism evidence="2 3">
    <name type="scientific">Chondromyces apiculatus DSM 436</name>
    <dbReference type="NCBI Taxonomy" id="1192034"/>
    <lineage>
        <taxon>Bacteria</taxon>
        <taxon>Pseudomonadati</taxon>
        <taxon>Myxococcota</taxon>
        <taxon>Polyangia</taxon>
        <taxon>Polyangiales</taxon>
        <taxon>Polyangiaceae</taxon>
        <taxon>Chondromyces</taxon>
    </lineage>
</organism>
<sequence length="229" mass="25863">MGAQREPGFAGREVYAQIIEILERAVMLESAVPAQQRKSVLVQGYVEMGVCHEHLGDTERALHAYSEALNVDADNDAALTARGRLRVARAEDALAMQDFERAVARGTPLIWPYLHLAFHALNTAEYERCLELCRTGLERTEDERLRAALYEWMVVSVVMLGSPPPLVEDLLERALDLAPFNARIPRYRERYDQHAAVDVAQIPWELTDEAANDNARREIVQRVAMQRAA</sequence>
<dbReference type="InterPro" id="IPR011990">
    <property type="entry name" value="TPR-like_helical_dom_sf"/>
</dbReference>
<name>A0A017T0D6_9BACT</name>
<comment type="caution">
    <text evidence="2">The sequence shown here is derived from an EMBL/GenBank/DDBJ whole genome shotgun (WGS) entry which is preliminary data.</text>
</comment>